<keyword evidence="1" id="KW-0812">Transmembrane</keyword>
<reference evidence="2" key="1">
    <citation type="submission" date="2024-03" db="EMBL/GenBank/DDBJ databases">
        <authorList>
            <consortium name="ELIXIR-Norway"/>
            <consortium name="Elixir Norway"/>
        </authorList>
    </citation>
    <scope>NUCLEOTIDE SEQUENCE</scope>
</reference>
<evidence type="ECO:0000256" key="1">
    <source>
        <dbReference type="SAM" id="Phobius"/>
    </source>
</evidence>
<keyword evidence="1" id="KW-1133">Transmembrane helix</keyword>
<keyword evidence="3" id="KW-1185">Reference proteome</keyword>
<proteinExistence type="predicted"/>
<dbReference type="EMBL" id="OZ023711">
    <property type="protein sequence ID" value="CAK9859976.1"/>
    <property type="molecule type" value="Genomic_DNA"/>
</dbReference>
<accession>A0ABP1AC17</accession>
<feature type="transmembrane region" description="Helical" evidence="1">
    <location>
        <begin position="32"/>
        <end position="55"/>
    </location>
</feature>
<evidence type="ECO:0000313" key="3">
    <source>
        <dbReference type="Proteomes" id="UP001497522"/>
    </source>
</evidence>
<name>A0ABP1AC17_9BRYO</name>
<gene>
    <name evidence="2" type="ORF">CSSPJE1EN2_LOCUS2971</name>
</gene>
<protein>
    <submittedName>
        <fullName evidence="2">Uncharacterized protein</fullName>
    </submittedName>
</protein>
<dbReference type="Proteomes" id="UP001497522">
    <property type="component" value="Chromosome 10"/>
</dbReference>
<organism evidence="2 3">
    <name type="scientific">Sphagnum jensenii</name>
    <dbReference type="NCBI Taxonomy" id="128206"/>
    <lineage>
        <taxon>Eukaryota</taxon>
        <taxon>Viridiplantae</taxon>
        <taxon>Streptophyta</taxon>
        <taxon>Embryophyta</taxon>
        <taxon>Bryophyta</taxon>
        <taxon>Sphagnophytina</taxon>
        <taxon>Sphagnopsida</taxon>
        <taxon>Sphagnales</taxon>
        <taxon>Sphagnaceae</taxon>
        <taxon>Sphagnum</taxon>
    </lineage>
</organism>
<sequence length="114" mass="12325">MLYFFPSLPSVRPSVRPSSPGSSSRAPNTSGIPFSATLSLSSLALFLFLFLSLVLSQLLLPGLEKASVPITIIMSRNVIWLSWFAVKSKEFERDCCGLWGAAAAHGAVLVVLHF</sequence>
<keyword evidence="1" id="KW-0472">Membrane</keyword>
<evidence type="ECO:0000313" key="2">
    <source>
        <dbReference type="EMBL" id="CAK9859976.1"/>
    </source>
</evidence>